<proteinExistence type="predicted"/>
<dbReference type="GO" id="GO:0046983">
    <property type="term" value="F:protein dimerization activity"/>
    <property type="evidence" value="ECO:0007669"/>
    <property type="project" value="InterPro"/>
</dbReference>
<keyword evidence="3" id="KW-0902">Two-component regulatory system</keyword>
<reference evidence="6 7" key="1">
    <citation type="submission" date="2018-10" db="EMBL/GenBank/DDBJ databases">
        <title>Corynebacterium macginleyi genome sequencing and assembly of the type strain and two clinical samples.</title>
        <authorList>
            <person name="Bernier A.-M."/>
            <person name="Bernard K."/>
        </authorList>
    </citation>
    <scope>NUCLEOTIDE SEQUENCE [LARGE SCALE GENOMIC DNA]</scope>
    <source>
        <strain evidence="6 7">NML 120205</strain>
    </source>
</reference>
<evidence type="ECO:0000256" key="3">
    <source>
        <dbReference type="ARBA" id="ARBA00023012"/>
    </source>
</evidence>
<name>A0A3M0GD21_9CORY</name>
<keyword evidence="4" id="KW-1133">Transmembrane helix</keyword>
<keyword evidence="2" id="KW-0418">Kinase</keyword>
<keyword evidence="1" id="KW-0808">Transferase</keyword>
<dbReference type="InterPro" id="IPR050482">
    <property type="entry name" value="Sensor_HK_TwoCompSys"/>
</dbReference>
<dbReference type="GeneID" id="92747101"/>
<protein>
    <recommendedName>
        <fullName evidence="5">Signal transduction histidine kinase subgroup 3 dimerisation and phosphoacceptor domain-containing protein</fullName>
    </recommendedName>
</protein>
<evidence type="ECO:0000256" key="1">
    <source>
        <dbReference type="ARBA" id="ARBA00022679"/>
    </source>
</evidence>
<dbReference type="Gene3D" id="1.20.5.1930">
    <property type="match status" value="1"/>
</dbReference>
<dbReference type="GO" id="GO:0000155">
    <property type="term" value="F:phosphorelay sensor kinase activity"/>
    <property type="evidence" value="ECO:0007669"/>
    <property type="project" value="InterPro"/>
</dbReference>
<organism evidence="6 7">
    <name type="scientific">Corynebacterium macginleyi</name>
    <dbReference type="NCBI Taxonomy" id="38290"/>
    <lineage>
        <taxon>Bacteria</taxon>
        <taxon>Bacillati</taxon>
        <taxon>Actinomycetota</taxon>
        <taxon>Actinomycetes</taxon>
        <taxon>Mycobacteriales</taxon>
        <taxon>Corynebacteriaceae</taxon>
        <taxon>Corynebacterium</taxon>
    </lineage>
</organism>
<dbReference type="PANTHER" id="PTHR24421">
    <property type="entry name" value="NITRATE/NITRITE SENSOR PROTEIN NARX-RELATED"/>
    <property type="match status" value="1"/>
</dbReference>
<feature type="transmembrane region" description="Helical" evidence="4">
    <location>
        <begin position="31"/>
        <end position="50"/>
    </location>
</feature>
<dbReference type="Gene3D" id="3.30.565.10">
    <property type="entry name" value="Histidine kinase-like ATPase, C-terminal domain"/>
    <property type="match status" value="1"/>
</dbReference>
<keyword evidence="4" id="KW-0472">Membrane</keyword>
<dbReference type="EMBL" id="REGC01000004">
    <property type="protein sequence ID" value="RMB62684.1"/>
    <property type="molecule type" value="Genomic_DNA"/>
</dbReference>
<evidence type="ECO:0000313" key="7">
    <source>
        <dbReference type="Proteomes" id="UP000270649"/>
    </source>
</evidence>
<feature type="transmembrane region" description="Helical" evidence="4">
    <location>
        <begin position="6"/>
        <end position="24"/>
    </location>
</feature>
<dbReference type="RefSeq" id="WP_121912104.1">
    <property type="nucleotide sequence ID" value="NZ_CP068292.1"/>
</dbReference>
<dbReference type="GO" id="GO:0016020">
    <property type="term" value="C:membrane"/>
    <property type="evidence" value="ECO:0007669"/>
    <property type="project" value="InterPro"/>
</dbReference>
<accession>A0A3M0GD21</accession>
<dbReference type="InterPro" id="IPR036890">
    <property type="entry name" value="HATPase_C_sf"/>
</dbReference>
<keyword evidence="4" id="KW-0812">Transmembrane</keyword>
<feature type="transmembrane region" description="Helical" evidence="4">
    <location>
        <begin position="123"/>
        <end position="141"/>
    </location>
</feature>
<feature type="transmembrane region" description="Helical" evidence="4">
    <location>
        <begin position="56"/>
        <end position="89"/>
    </location>
</feature>
<dbReference type="Proteomes" id="UP000270649">
    <property type="component" value="Unassembled WGS sequence"/>
</dbReference>
<dbReference type="Pfam" id="PF07730">
    <property type="entry name" value="HisKA_3"/>
    <property type="match status" value="1"/>
</dbReference>
<evidence type="ECO:0000259" key="5">
    <source>
        <dbReference type="Pfam" id="PF07730"/>
    </source>
</evidence>
<dbReference type="InterPro" id="IPR011712">
    <property type="entry name" value="Sig_transdc_His_kin_sub3_dim/P"/>
</dbReference>
<feature type="transmembrane region" description="Helical" evidence="4">
    <location>
        <begin position="96"/>
        <end position="117"/>
    </location>
</feature>
<evidence type="ECO:0000313" key="6">
    <source>
        <dbReference type="EMBL" id="RMB62684.1"/>
    </source>
</evidence>
<dbReference type="AlphaFoldDB" id="A0A3M0GD21"/>
<evidence type="ECO:0000256" key="4">
    <source>
        <dbReference type="SAM" id="Phobius"/>
    </source>
</evidence>
<comment type="caution">
    <text evidence="6">The sequence shown here is derived from an EMBL/GenBank/DDBJ whole genome shotgun (WGS) entry which is preliminary data.</text>
</comment>
<sequence length="376" mass="41012">MTLQRTAALVAITCLALTLFAAFLTPPQHQLSAAIIGVLLSVIITAAYRYPKTMAVGFLTIWMSAILTVGIPYASCVFLAPVFLAVFAFHSTKWQSILLCAAFWLVGLVDPGTLRLVFAPTPALVWGIFLVISTFIGSSLAHSARRYKTAMVEWNNDVKRRQSDLAETLHNSVISSLTVNTMQLEALSLEYASTPELSRRLDELSDAMRSSMSEIRALTKVLRSNIDGIDDELSFKHGPRPISLAQVLAWEESQLSKLNRTPIIKVSGGDFCPQLRPSVLDSVVAITREACLNAVKYSPPGAKITVSAQPHMGWTLMSIRNPIAKPTSTTPETSSGIGINSMTRLAATIDARLEAGRVDDHWELTLALPPSAHEQR</sequence>
<evidence type="ECO:0000256" key="2">
    <source>
        <dbReference type="ARBA" id="ARBA00022777"/>
    </source>
</evidence>
<feature type="domain" description="Signal transduction histidine kinase subgroup 3 dimerisation and phosphoacceptor" evidence="5">
    <location>
        <begin position="165"/>
        <end position="224"/>
    </location>
</feature>
<gene>
    <name evidence="6" type="ORF">D9543_05095</name>
</gene>